<dbReference type="InterPro" id="IPR011701">
    <property type="entry name" value="MFS"/>
</dbReference>
<comment type="subcellular location">
    <subcellularLocation>
        <location evidence="1">Cell membrane</location>
        <topology evidence="1">Multi-pass membrane protein</topology>
    </subcellularLocation>
</comment>
<gene>
    <name evidence="3" type="ORF">ACFFK0_03215</name>
</gene>
<dbReference type="Gene3D" id="1.20.1250.20">
    <property type="entry name" value="MFS general substrate transporter like domains"/>
    <property type="match status" value="1"/>
</dbReference>
<evidence type="ECO:0000256" key="2">
    <source>
        <dbReference type="SAM" id="Phobius"/>
    </source>
</evidence>
<proteinExistence type="predicted"/>
<comment type="caution">
    <text evidence="3">The sequence shown here is derived from an EMBL/GenBank/DDBJ whole genome shotgun (WGS) entry which is preliminary data.</text>
</comment>
<evidence type="ECO:0000313" key="4">
    <source>
        <dbReference type="Proteomes" id="UP001589776"/>
    </source>
</evidence>
<dbReference type="EMBL" id="JBHLWN010000019">
    <property type="protein sequence ID" value="MFC0211466.1"/>
    <property type="molecule type" value="Genomic_DNA"/>
</dbReference>
<feature type="transmembrane region" description="Helical" evidence="2">
    <location>
        <begin position="137"/>
        <end position="160"/>
    </location>
</feature>
<dbReference type="InterPro" id="IPR052528">
    <property type="entry name" value="Sugar_transport-like"/>
</dbReference>
<feature type="transmembrane region" description="Helical" evidence="2">
    <location>
        <begin position="79"/>
        <end position="100"/>
    </location>
</feature>
<organism evidence="3 4">
    <name type="scientific">Paenibacillus chartarius</name>
    <dbReference type="NCBI Taxonomy" id="747481"/>
    <lineage>
        <taxon>Bacteria</taxon>
        <taxon>Bacillati</taxon>
        <taxon>Bacillota</taxon>
        <taxon>Bacilli</taxon>
        <taxon>Bacillales</taxon>
        <taxon>Paenibacillaceae</taxon>
        <taxon>Paenibacillus</taxon>
    </lineage>
</organism>
<dbReference type="PANTHER" id="PTHR23526">
    <property type="entry name" value="INTEGRAL MEMBRANE TRANSPORT PROTEIN-RELATED"/>
    <property type="match status" value="1"/>
</dbReference>
<dbReference type="Proteomes" id="UP001589776">
    <property type="component" value="Unassembled WGS sequence"/>
</dbReference>
<feature type="transmembrane region" description="Helical" evidence="2">
    <location>
        <begin position="338"/>
        <end position="364"/>
    </location>
</feature>
<dbReference type="CDD" id="cd06174">
    <property type="entry name" value="MFS"/>
    <property type="match status" value="1"/>
</dbReference>
<keyword evidence="2" id="KW-0812">Transmembrane</keyword>
<feature type="transmembrane region" description="Helical" evidence="2">
    <location>
        <begin position="112"/>
        <end position="131"/>
    </location>
</feature>
<feature type="transmembrane region" description="Helical" evidence="2">
    <location>
        <begin position="409"/>
        <end position="428"/>
    </location>
</feature>
<evidence type="ECO:0000313" key="3">
    <source>
        <dbReference type="EMBL" id="MFC0211466.1"/>
    </source>
</evidence>
<dbReference type="RefSeq" id="WP_377468446.1">
    <property type="nucleotide sequence ID" value="NZ_JBHLWN010000019.1"/>
</dbReference>
<keyword evidence="2" id="KW-0472">Membrane</keyword>
<feature type="transmembrane region" description="Helical" evidence="2">
    <location>
        <begin position="285"/>
        <end position="302"/>
    </location>
</feature>
<sequence length="439" mass="48691">MQRDQVKTRFFPGLRKPESHSQVTPGEEDALQAMLEAERRGRFSAQPILLLLLNGLFAAANALSGTFVGVYLWKVKSDFTMIGIFTLCIHLTMALTFWLAGKWVKEANKMHALRLGVAVSAAFYLLVLVLGPKAVSYIWLLGGAQGLASGFFWLSFNVVYFEVTGPKTRDRFNGWAGLLGSTAGIIAPWLSGFIIVHMPGTTGYRTIFSVSLGIFLIGVIVSFFLRNRQVQRNYAWSYPVTCLKQPGTPWRRVTAALVAQGFREGVFGFVIGLLVYISTADEMKLGNFALITSAVSFVSYWLAGRLLKPSLRKWGMLAGVLAVTLVVAPFFWQVSYVTLIIFGIGTALFMPLFTIPMTSSVFDLIGSDDESAERRVELIVMRELALNTGRVLGTLLFVAVTFWTKAPLFFTTLLFVIGCSPLFSWWYMRHQFAGTARAA</sequence>
<feature type="transmembrane region" description="Helical" evidence="2">
    <location>
        <begin position="172"/>
        <end position="195"/>
    </location>
</feature>
<feature type="transmembrane region" description="Helical" evidence="2">
    <location>
        <begin position="207"/>
        <end position="225"/>
    </location>
</feature>
<accession>A0ABV6DFQ0</accession>
<dbReference type="InterPro" id="IPR036259">
    <property type="entry name" value="MFS_trans_sf"/>
</dbReference>
<reference evidence="3 4" key="1">
    <citation type="submission" date="2024-09" db="EMBL/GenBank/DDBJ databases">
        <authorList>
            <person name="Sun Q."/>
            <person name="Mori K."/>
        </authorList>
    </citation>
    <scope>NUCLEOTIDE SEQUENCE [LARGE SCALE GENOMIC DNA]</scope>
    <source>
        <strain evidence="3 4">CCM 7759</strain>
    </source>
</reference>
<feature type="transmembrane region" description="Helical" evidence="2">
    <location>
        <begin position="384"/>
        <end position="403"/>
    </location>
</feature>
<feature type="transmembrane region" description="Helical" evidence="2">
    <location>
        <begin position="261"/>
        <end position="279"/>
    </location>
</feature>
<feature type="transmembrane region" description="Helical" evidence="2">
    <location>
        <begin position="314"/>
        <end position="332"/>
    </location>
</feature>
<dbReference type="SUPFAM" id="SSF103473">
    <property type="entry name" value="MFS general substrate transporter"/>
    <property type="match status" value="1"/>
</dbReference>
<keyword evidence="4" id="KW-1185">Reference proteome</keyword>
<name>A0ABV6DFQ0_9BACL</name>
<protein>
    <submittedName>
        <fullName evidence="3">MFS transporter</fullName>
    </submittedName>
</protein>
<dbReference type="PANTHER" id="PTHR23526:SF2">
    <property type="entry name" value="MAJOR FACILITATOR SUPERFAMILY (MFS) PROFILE DOMAIN-CONTAINING PROTEIN"/>
    <property type="match status" value="1"/>
</dbReference>
<keyword evidence="2" id="KW-1133">Transmembrane helix</keyword>
<evidence type="ECO:0000256" key="1">
    <source>
        <dbReference type="ARBA" id="ARBA00004651"/>
    </source>
</evidence>
<dbReference type="Pfam" id="PF07690">
    <property type="entry name" value="MFS_1"/>
    <property type="match status" value="1"/>
</dbReference>
<feature type="transmembrane region" description="Helical" evidence="2">
    <location>
        <begin position="48"/>
        <end position="73"/>
    </location>
</feature>